<name>A0ACA9R9T1_9GLOM</name>
<organism evidence="1 2">
    <name type="scientific">Racocetra persica</name>
    <dbReference type="NCBI Taxonomy" id="160502"/>
    <lineage>
        <taxon>Eukaryota</taxon>
        <taxon>Fungi</taxon>
        <taxon>Fungi incertae sedis</taxon>
        <taxon>Mucoromycota</taxon>
        <taxon>Glomeromycotina</taxon>
        <taxon>Glomeromycetes</taxon>
        <taxon>Diversisporales</taxon>
        <taxon>Gigasporaceae</taxon>
        <taxon>Racocetra</taxon>
    </lineage>
</organism>
<proteinExistence type="predicted"/>
<gene>
    <name evidence="1" type="ORF">RPERSI_LOCUS17813</name>
</gene>
<evidence type="ECO:0000313" key="1">
    <source>
        <dbReference type="EMBL" id="CAG8782578.1"/>
    </source>
</evidence>
<feature type="non-terminal residue" evidence="1">
    <location>
        <position position="1"/>
    </location>
</feature>
<keyword evidence="2" id="KW-1185">Reference proteome</keyword>
<accession>A0ACA9R9T1</accession>
<sequence>SAILSEKKMSFTQFYEYVKKKEEENINNNQANNSLLEEDDEMRVLGDIPNSFRQLTDDHFPLFITYEKFSQMLEGTYEIDVNKLWKTKQEFNTKNIYEDEEYNPKSSFVDTSEKSWAHFITFELFVKKYWNNFGYYYRNKLDPALVYAEFSIIKGSNPEVECLSREEYLAVTTKKYPIFYNREEIYNLFERYENMKKLNSDYDSIDRTRAVLRCAKREVLGGLRIHEVYIDECQDNQIVDFSLILRLFDRANIFLAGDTAQCIARGSSFRFQSVFSLLYQWELFRSQINPNWNSSLKAERFALNVNYRSHNGILGLAASVIDLIQYFFPNSIDKLPRERGEVGGPRPIIFKGYQDAASVFNYFTVDGQSGDTIEFGANQVIIVRDEKAKKRLEKSIGKVGLILTIFEAKGMEFNDVLLYDFFTDSPAGQKWRLILSAIEGYSGGMQDLSYERHYILSSELKHLYVAVTRAREHIWIFDRDSSLGEPVWKYWDHHGLIRTKHDRDGTSLPNLTKKSNLHEWNEMGRHFFERRQYRQAIFCFEKCNNMERLKLAGAYLLRQVARDSIHDSDNDTIRSNFIKAAKSFKECSRPIQAALCYQDIGMYKEA</sequence>
<feature type="non-terminal residue" evidence="1">
    <location>
        <position position="606"/>
    </location>
</feature>
<evidence type="ECO:0000313" key="2">
    <source>
        <dbReference type="Proteomes" id="UP000789920"/>
    </source>
</evidence>
<protein>
    <submittedName>
        <fullName evidence="1">31573_t:CDS:1</fullName>
    </submittedName>
</protein>
<dbReference type="EMBL" id="CAJVQC010046173">
    <property type="protein sequence ID" value="CAG8782578.1"/>
    <property type="molecule type" value="Genomic_DNA"/>
</dbReference>
<reference evidence="1" key="1">
    <citation type="submission" date="2021-06" db="EMBL/GenBank/DDBJ databases">
        <authorList>
            <person name="Kallberg Y."/>
            <person name="Tangrot J."/>
            <person name="Rosling A."/>
        </authorList>
    </citation>
    <scope>NUCLEOTIDE SEQUENCE</scope>
    <source>
        <strain evidence="1">MA461A</strain>
    </source>
</reference>
<dbReference type="Proteomes" id="UP000789920">
    <property type="component" value="Unassembled WGS sequence"/>
</dbReference>
<comment type="caution">
    <text evidence="1">The sequence shown here is derived from an EMBL/GenBank/DDBJ whole genome shotgun (WGS) entry which is preliminary data.</text>
</comment>